<evidence type="ECO:0000256" key="4">
    <source>
        <dbReference type="ARBA" id="ARBA00023239"/>
    </source>
</evidence>
<dbReference type="RefSeq" id="WP_022612803.1">
    <property type="nucleotide sequence ID" value="NZ_LK391965.1"/>
</dbReference>
<feature type="domain" description="Heparin-sulfate lyase N-terminal" evidence="6">
    <location>
        <begin position="128"/>
        <end position="392"/>
    </location>
</feature>
<evidence type="ECO:0000256" key="3">
    <source>
        <dbReference type="ARBA" id="ARBA00022764"/>
    </source>
</evidence>
<feature type="domain" description="Heparinase II/III-like C-terminal" evidence="5">
    <location>
        <begin position="521"/>
        <end position="592"/>
    </location>
</feature>
<keyword evidence="2" id="KW-0732">Signal</keyword>
<dbReference type="Gene3D" id="1.50.10.100">
    <property type="entry name" value="Chondroitin AC/alginate lyase"/>
    <property type="match status" value="1"/>
</dbReference>
<organism evidence="7 8">
    <name type="scientific">Vibrio nigripulchritudo SOn1</name>
    <dbReference type="NCBI Taxonomy" id="1238450"/>
    <lineage>
        <taxon>Bacteria</taxon>
        <taxon>Pseudomonadati</taxon>
        <taxon>Pseudomonadota</taxon>
        <taxon>Gammaproteobacteria</taxon>
        <taxon>Vibrionales</taxon>
        <taxon>Vibrionaceae</taxon>
        <taxon>Vibrio</taxon>
    </lineage>
</organism>
<dbReference type="Proteomes" id="UP000018211">
    <property type="component" value="Unassembled WGS sequence"/>
</dbReference>
<dbReference type="EMBL" id="CAOF01000140">
    <property type="protein sequence ID" value="CCO48258.1"/>
    <property type="molecule type" value="Genomic_DNA"/>
</dbReference>
<dbReference type="Gene3D" id="2.70.98.70">
    <property type="match status" value="1"/>
</dbReference>
<evidence type="ECO:0008006" key="9">
    <source>
        <dbReference type="Google" id="ProtNLM"/>
    </source>
</evidence>
<evidence type="ECO:0000256" key="2">
    <source>
        <dbReference type="ARBA" id="ARBA00022729"/>
    </source>
</evidence>
<accession>A0AAV2VV36</accession>
<dbReference type="Pfam" id="PF16889">
    <property type="entry name" value="Hepar_II_III_N"/>
    <property type="match status" value="1"/>
</dbReference>
<evidence type="ECO:0000313" key="7">
    <source>
        <dbReference type="EMBL" id="CCO48258.1"/>
    </source>
</evidence>
<dbReference type="GO" id="GO:0016829">
    <property type="term" value="F:lyase activity"/>
    <property type="evidence" value="ECO:0007669"/>
    <property type="project" value="UniProtKB-KW"/>
</dbReference>
<keyword evidence="3" id="KW-0574">Periplasm</keyword>
<comment type="caution">
    <text evidence="7">The sequence shown here is derived from an EMBL/GenBank/DDBJ whole genome shotgun (WGS) entry which is preliminary data.</text>
</comment>
<dbReference type="InterPro" id="IPR012480">
    <property type="entry name" value="Hepar_II_III_C"/>
</dbReference>
<keyword evidence="4" id="KW-0456">Lyase</keyword>
<evidence type="ECO:0000259" key="5">
    <source>
        <dbReference type="Pfam" id="PF07940"/>
    </source>
</evidence>
<evidence type="ECO:0000256" key="1">
    <source>
        <dbReference type="ARBA" id="ARBA00004418"/>
    </source>
</evidence>
<dbReference type="PANTHER" id="PTHR39210:SF1">
    <property type="entry name" value="HEPARIN-SULFATE LYASE"/>
    <property type="match status" value="1"/>
</dbReference>
<evidence type="ECO:0000313" key="8">
    <source>
        <dbReference type="Proteomes" id="UP000018211"/>
    </source>
</evidence>
<dbReference type="SUPFAM" id="SSF48230">
    <property type="entry name" value="Chondroitin AC/alginate lyase"/>
    <property type="match status" value="1"/>
</dbReference>
<proteinExistence type="predicted"/>
<dbReference type="AlphaFoldDB" id="A0AAV2VV36"/>
<gene>
    <name evidence="7" type="ORF">VIBNISOn1_480057</name>
</gene>
<dbReference type="Pfam" id="PF07940">
    <property type="entry name" value="Hepar_II_III_C"/>
    <property type="match status" value="1"/>
</dbReference>
<dbReference type="GO" id="GO:0042597">
    <property type="term" value="C:periplasmic space"/>
    <property type="evidence" value="ECO:0007669"/>
    <property type="project" value="UniProtKB-SubCell"/>
</dbReference>
<evidence type="ECO:0000259" key="6">
    <source>
        <dbReference type="Pfam" id="PF16889"/>
    </source>
</evidence>
<name>A0AAV2VV36_9VIBR</name>
<protein>
    <recommendedName>
        <fullName evidence="9">Heparin-sulfate lyase N-terminal domain-containing protein</fullName>
    </recommendedName>
</protein>
<reference evidence="7 8" key="1">
    <citation type="journal article" date="2013" name="ISME J.">
        <title>Comparative genomics of pathogenic lineages of Vibrio nigripulchritudo identifies virulence-associated traits.</title>
        <authorList>
            <person name="Goudenege D."/>
            <person name="Labreuche Y."/>
            <person name="Krin E."/>
            <person name="Ansquer D."/>
            <person name="Mangenot S."/>
            <person name="Calteau A."/>
            <person name="Medigue C."/>
            <person name="Mazel D."/>
            <person name="Polz M.F."/>
            <person name="Le Roux F."/>
        </authorList>
    </citation>
    <scope>NUCLEOTIDE SEQUENCE [LARGE SCALE GENOMIC DNA]</scope>
    <source>
        <strain evidence="7 8">SOn1</strain>
    </source>
</reference>
<sequence>MIAKRIKSRITRDYHKLIDVFKYYGFRNRNRNKVRTTKSLCGLLSYTRNENISKEIDIVKCFYFSHRFDLLGSGWVSYNYHSKPLGCVGFSYEDTLSSYVCKASDVVSFFHRRRARKIERLISKDYQFIDWQKDAKSGFRWNAGLLHFRALSVIGKHEGVDIKIPWELSRFQYLPQLAFFVLNSTLEEQEKAKIEFCNVCLDFFASNPVGMGVNWACTMDVAIRVSNLIVAKCLFSELGNKEWKESCFEQLFDENIYQHGEFIFTHLEYNSIYPERNNNHYLSNISGLIFCGAYFPEDRRAKEWIDFAKPELLKCLDHQFHDDGSNFEASTSYHRLSGELVLYPIAVLLRQYGKTWVSNYLGPERLVKLYKVGLFTKSITKPNGTIPQIGDNDSGRYFKIDLCGDLITNQQATDRYLNLEGYLNQNDRDGQYWDQNCLDHSSFINLAEVLFGENEANCMESQLLMGLSGDLQLSVPLPLPVVDSFPQYINNRLDTSGCIDDENIEYLTFNSILPLDNISISHFPDFGLTILKCEEHFYCSIYSGDVGQKGNGGHAHADFGSYDLIIDGKDIAKDPGTFLYTASKKWRDIFRQDLHNSFVKNNYIFKSAFQASIKDKECSISLGDNSVTLSNSSRSRTFLFERNTIKIRTLNSKLCLDKYYSPGYGKLMKL</sequence>
<comment type="subcellular location">
    <subcellularLocation>
        <location evidence="1">Periplasm</location>
    </subcellularLocation>
</comment>
<dbReference type="InterPro" id="IPR031680">
    <property type="entry name" value="Hepar_II_III_N"/>
</dbReference>
<dbReference type="PANTHER" id="PTHR39210">
    <property type="entry name" value="HEPARIN-SULFATE LYASE"/>
    <property type="match status" value="1"/>
</dbReference>
<dbReference type="InterPro" id="IPR008929">
    <property type="entry name" value="Chondroitin_lyas"/>
</dbReference>